<accession>A0A6P4YHF5</accession>
<organism evidence="2 3">
    <name type="scientific">Branchiostoma belcheri</name>
    <name type="common">Amphioxus</name>
    <dbReference type="NCBI Taxonomy" id="7741"/>
    <lineage>
        <taxon>Eukaryota</taxon>
        <taxon>Metazoa</taxon>
        <taxon>Chordata</taxon>
        <taxon>Cephalochordata</taxon>
        <taxon>Leptocardii</taxon>
        <taxon>Amphioxiformes</taxon>
        <taxon>Branchiostomatidae</taxon>
        <taxon>Branchiostoma</taxon>
    </lineage>
</organism>
<dbReference type="Proteomes" id="UP000515135">
    <property type="component" value="Unplaced"/>
</dbReference>
<evidence type="ECO:0000313" key="2">
    <source>
        <dbReference type="Proteomes" id="UP000515135"/>
    </source>
</evidence>
<gene>
    <name evidence="3" type="primary">LOC109473299</name>
</gene>
<dbReference type="GeneID" id="109473299"/>
<proteinExistence type="predicted"/>
<dbReference type="RefSeq" id="XP_019628730.1">
    <property type="nucleotide sequence ID" value="XM_019773171.1"/>
</dbReference>
<reference evidence="3" key="1">
    <citation type="submission" date="2025-08" db="UniProtKB">
        <authorList>
            <consortium name="RefSeq"/>
        </authorList>
    </citation>
    <scope>IDENTIFICATION</scope>
    <source>
        <tissue evidence="3">Gonad</tissue>
    </source>
</reference>
<feature type="signal peptide" evidence="1">
    <location>
        <begin position="1"/>
        <end position="21"/>
    </location>
</feature>
<dbReference type="KEGG" id="bbel:109473299"/>
<keyword evidence="1" id="KW-0732">Signal</keyword>
<feature type="chain" id="PRO_5028189391" evidence="1">
    <location>
        <begin position="22"/>
        <end position="1245"/>
    </location>
</feature>
<keyword evidence="2" id="KW-1185">Reference proteome</keyword>
<evidence type="ECO:0000256" key="1">
    <source>
        <dbReference type="SAM" id="SignalP"/>
    </source>
</evidence>
<evidence type="ECO:0000313" key="3">
    <source>
        <dbReference type="RefSeq" id="XP_019628730.1"/>
    </source>
</evidence>
<dbReference type="AlphaFoldDB" id="A0A6P4YHF5"/>
<sequence>MFRLVFVYLILRGLCNVYVRGDSDRLDFTLRKPTPSNPEMGYSCVYENSSPGSTRMATTMTIALTGTTLTVKATNTATSYPSQCTESITTTPLTTRENGTMFSPEMRDIHIMLKRTAVCDTIGDHDSGHSVQKRTLGFNIPPRDALMGMWSCTAVICDRADVNLCTFFYKTIDTSSYKSGLSGHKLILSVRQHPSVHDANHGIDSVPFLCQANGFDKTTDLLGVNKAQHVPDFIPRNPISFHLRINDKREYKVTGDLYGRNINITTDILAPNSECINMTSRPFPQLSDGAVYHYRTECYEEVAQWKGHEMPYNNLLIDDKTCYDFLLFGWGGSVDTDFEKMPNAQKYLLDYMPRIIPSDWQFPDQPPAESRFNYYMPADISRVVMRLPERPFNPQSGDDCLRLTTRSQERKVVNSTGSSDVVNMHKYLCPTTDLITDWFKGFAYLVTHYQYLSMRTIVGPLRGPATSVRLTCPRAGHVVFISNPRCKYAGMRETPTGTCTEGWSGYTVKRDAYRTPITIEQIGHQYMSGNEWPSDMECMYRFYMCGFGPRSVYAQVKELILVNPEHAYTALSTRPTRQYVMPDECLYSEVQHGSLTHVAPQCGATSRQCSAFSLVGIEEKILRTLQAAGAEWGTSVRAIPFNRTHVLRGKCPCTQVPDTCQPTWTYWQRNNESLFEYKVRMQSVIAHTSVPFGVFKALTAVDKHAKMWCEAGGYMSEPRTMDDISLEYACRKLRGSNESEARMVMEMNKKMLSVPVMSLRRHESGAGDYVRIACSEIPVACMEASKTSAEILLARDSGVISRYTYSLGTKRINKVTVAENGTTNNGYIGLTTEDENTTDPSIESDSNGKISFSFVIKESYLKTYHSAECTYGPENLIKSKIYEVDRGLDQIKEMCVPSDVTISLRKNGNIYQCDVVLERNSTCDISYITLGGQKTDQIGFTFQYFCDDMGNTISAIQDPDTGDGDAISARTRFRPTASDKWCRKERSRAEDTQYIAVAHVNSNVLNEYTHITCGYKTMTDDSVEDEGAEKSLTIAASDVLSDCIVPALPVVPIPELLVGIPAGSAANDPSVYTELACRHAPVVGSRVCDYYGDIPKTIVLWAEIQGIFLNPKFIPVATSQSGRCENHLDFTNCDVTSLPSYMMMRVRVTPNTFLKTYAKTIGLQIHFRCGTDGPTIHRIKDPNLAKIVKTGAWHTTPSPVSPKNEIISDTTKQTSGNVSVIPNNLIGCSLIALTVVTISIYVLAC</sequence>
<name>A0A6P4YHF5_BRABE</name>
<protein>
    <submittedName>
        <fullName evidence="3">Uncharacterized protein LOC109473299</fullName>
    </submittedName>
</protein>